<keyword evidence="4" id="KW-1185">Reference proteome</keyword>
<dbReference type="SMART" id="SM00969">
    <property type="entry name" value="SOCS_box"/>
    <property type="match status" value="1"/>
</dbReference>
<dbReference type="Pfam" id="PF07525">
    <property type="entry name" value="SOCS_box"/>
    <property type="match status" value="1"/>
</dbReference>
<evidence type="ECO:0000259" key="2">
    <source>
        <dbReference type="PROSITE" id="PS50225"/>
    </source>
</evidence>
<evidence type="ECO:0000313" key="3">
    <source>
        <dbReference type="EnsemblMetazoa" id="G11252.1:cds"/>
    </source>
</evidence>
<accession>A0A8W8HWE2</accession>
<evidence type="ECO:0000259" key="1">
    <source>
        <dbReference type="PROSITE" id="PS50011"/>
    </source>
</evidence>
<dbReference type="AlphaFoldDB" id="A0A8W8HWE2"/>
<dbReference type="EnsemblMetazoa" id="G11252.1">
    <property type="protein sequence ID" value="G11252.1:cds"/>
    <property type="gene ID" value="G11252"/>
</dbReference>
<dbReference type="InterPro" id="IPR001496">
    <property type="entry name" value="SOCS_box"/>
</dbReference>
<sequence length="350" mass="40391">MKEGRRTLTLGVRNKSGVRSLQDACRHKILQRIGVDNIQNVWVLPLPTVIKEFLCTFNIPTDFALDDMHVEYNFNFPNHVHHKVHQIYPGKCTFSGTNILLKSERRNEVCTTCNCSGSQQMISTKTREMWSDFRHQNLMTCHLQLHDNESDRVFHVFDLPVVNFEELIFKVNFQGRRIPEVLIWETIFQLSDLLMYLGSHGVYPWELCQPRHIVINERGRILMENMLLYLPMKSGSHLQFQTSSCTYVPPEVLQWGYVGPENLVWGLGAIIHAMSSQSLSTGLVQENEKFYNDSYSVQMQNLVAACVDPRPLCRPTLETIASLSSLVLSKCYATKQSKLTLLELYEMSRM</sequence>
<name>A0A8W8HWE2_MAGGI</name>
<evidence type="ECO:0000313" key="4">
    <source>
        <dbReference type="Proteomes" id="UP000005408"/>
    </source>
</evidence>
<dbReference type="PROSITE" id="PS50225">
    <property type="entry name" value="SOCS"/>
    <property type="match status" value="1"/>
</dbReference>
<dbReference type="PROSITE" id="PS50011">
    <property type="entry name" value="PROTEIN_KINASE_DOM"/>
    <property type="match status" value="1"/>
</dbReference>
<proteinExistence type="predicted"/>
<dbReference type="Proteomes" id="UP000005408">
    <property type="component" value="Unassembled WGS sequence"/>
</dbReference>
<dbReference type="InterPro" id="IPR000719">
    <property type="entry name" value="Prot_kinase_dom"/>
</dbReference>
<dbReference type="InterPro" id="IPR011009">
    <property type="entry name" value="Kinase-like_dom_sf"/>
</dbReference>
<dbReference type="CDD" id="cd03717">
    <property type="entry name" value="SOCS_SOCS_like"/>
    <property type="match status" value="1"/>
</dbReference>
<dbReference type="SUPFAM" id="SSF158235">
    <property type="entry name" value="SOCS box-like"/>
    <property type="match status" value="1"/>
</dbReference>
<organism evidence="3 4">
    <name type="scientific">Magallana gigas</name>
    <name type="common">Pacific oyster</name>
    <name type="synonym">Crassostrea gigas</name>
    <dbReference type="NCBI Taxonomy" id="29159"/>
    <lineage>
        <taxon>Eukaryota</taxon>
        <taxon>Metazoa</taxon>
        <taxon>Spiralia</taxon>
        <taxon>Lophotrochozoa</taxon>
        <taxon>Mollusca</taxon>
        <taxon>Bivalvia</taxon>
        <taxon>Autobranchia</taxon>
        <taxon>Pteriomorphia</taxon>
        <taxon>Ostreida</taxon>
        <taxon>Ostreoidea</taxon>
        <taxon>Ostreidae</taxon>
        <taxon>Magallana</taxon>
    </lineage>
</organism>
<feature type="domain" description="Protein kinase" evidence="1">
    <location>
        <begin position="27"/>
        <end position="327"/>
    </location>
</feature>
<dbReference type="Gene3D" id="1.10.510.10">
    <property type="entry name" value="Transferase(Phosphotransferase) domain 1"/>
    <property type="match status" value="1"/>
</dbReference>
<dbReference type="GO" id="GO:0035556">
    <property type="term" value="P:intracellular signal transduction"/>
    <property type="evidence" value="ECO:0007669"/>
    <property type="project" value="InterPro"/>
</dbReference>
<dbReference type="Gene3D" id="1.10.750.20">
    <property type="entry name" value="SOCS box"/>
    <property type="match status" value="1"/>
</dbReference>
<dbReference type="SMART" id="SM00253">
    <property type="entry name" value="SOCS"/>
    <property type="match status" value="1"/>
</dbReference>
<dbReference type="GO" id="GO:0004672">
    <property type="term" value="F:protein kinase activity"/>
    <property type="evidence" value="ECO:0007669"/>
    <property type="project" value="InterPro"/>
</dbReference>
<protein>
    <recommendedName>
        <fullName evidence="5">Protein kinase domain-containing protein</fullName>
    </recommendedName>
</protein>
<dbReference type="InterPro" id="IPR036036">
    <property type="entry name" value="SOCS_box-like_dom_sf"/>
</dbReference>
<reference evidence="3" key="1">
    <citation type="submission" date="2022-08" db="UniProtKB">
        <authorList>
            <consortium name="EnsemblMetazoa"/>
        </authorList>
    </citation>
    <scope>IDENTIFICATION</scope>
    <source>
        <strain evidence="3">05x7-T-G4-1.051#20</strain>
    </source>
</reference>
<dbReference type="SUPFAM" id="SSF56112">
    <property type="entry name" value="Protein kinase-like (PK-like)"/>
    <property type="match status" value="1"/>
</dbReference>
<dbReference type="GO" id="GO:0005524">
    <property type="term" value="F:ATP binding"/>
    <property type="evidence" value="ECO:0007669"/>
    <property type="project" value="InterPro"/>
</dbReference>
<feature type="domain" description="SOCS box" evidence="2">
    <location>
        <begin position="7"/>
        <end position="60"/>
    </location>
</feature>
<evidence type="ECO:0008006" key="5">
    <source>
        <dbReference type="Google" id="ProtNLM"/>
    </source>
</evidence>